<dbReference type="HOGENOM" id="CLU_769785_0_0_1"/>
<protein>
    <recommendedName>
        <fullName evidence="10">C3HC-type domain-containing protein</fullName>
    </recommendedName>
</protein>
<sequence length="360" mass="39130">MHPSPANSLIEKQRTSLVQMHKDGCPWKTRQCDASIYRIPLQSPLAMARDMKLNALTLEPVLQGVQVRHPLSNAQLKTLRSIIATVPITPAFSEEGSSPMQVDGDPDASVFTDEPSDSTLLTSLFGWALAPPSPERLRTTSLSRANTNVPSKASTPSLSRANSVARISEREATPVSSPMIPRTSSFRSPVNNQRDSSLLHCSLCQRRIGLWAFAPPPPQNGSTAEDHETPPPAPKPQRQFDILKEHRSYCPYVVRSTVVPSLPLQPGATSHTNMSPQAQLKGLEGEIEGWRAVVAVVSRHGLGQRQRMALSRTMSGLSNEVSDGSEQEGRTDLEGVEAMVAGVKSRGGRDLLRYVKGLLG</sequence>
<feature type="region of interest" description="Disordered" evidence="6">
    <location>
        <begin position="214"/>
        <end position="238"/>
    </location>
</feature>
<comment type="subcellular location">
    <subcellularLocation>
        <location evidence="1">Nucleus</location>
    </subcellularLocation>
</comment>
<dbReference type="PANTHER" id="PTHR15835:SF6">
    <property type="entry name" value="ZINC FINGER C3HC-TYPE PROTEIN 1"/>
    <property type="match status" value="1"/>
</dbReference>
<dbReference type="Proteomes" id="UP000008064">
    <property type="component" value="Unassembled WGS sequence"/>
</dbReference>
<gene>
    <name evidence="9" type="ORF">SERLADRAFT_467971</name>
</gene>
<keyword evidence="2" id="KW-0479">Metal-binding</keyword>
<dbReference type="OrthoDB" id="2592092at2759"/>
<keyword evidence="3" id="KW-0863">Zinc-finger</keyword>
<dbReference type="EMBL" id="GL945434">
    <property type="protein sequence ID" value="EGO24523.1"/>
    <property type="molecule type" value="Genomic_DNA"/>
</dbReference>
<feature type="domain" description="C3HC-type" evidence="7">
    <location>
        <begin position="6"/>
        <end position="47"/>
    </location>
</feature>
<dbReference type="PANTHER" id="PTHR15835">
    <property type="entry name" value="NUCLEAR-INTERACTING PARTNER OF ALK"/>
    <property type="match status" value="1"/>
</dbReference>
<dbReference type="Pfam" id="PF07967">
    <property type="entry name" value="zf-C3HC"/>
    <property type="match status" value="1"/>
</dbReference>
<name>F8NX48_SERL9</name>
<keyword evidence="5" id="KW-0539">Nucleus</keyword>
<dbReference type="InterPro" id="IPR012935">
    <property type="entry name" value="NuBaID_N"/>
</dbReference>
<dbReference type="GO" id="GO:0008270">
    <property type="term" value="F:zinc ion binding"/>
    <property type="evidence" value="ECO:0007669"/>
    <property type="project" value="UniProtKB-KW"/>
</dbReference>
<dbReference type="InterPro" id="IPR013909">
    <property type="entry name" value="NuBaID_C"/>
</dbReference>
<evidence type="ECO:0000256" key="5">
    <source>
        <dbReference type="ARBA" id="ARBA00023242"/>
    </source>
</evidence>
<dbReference type="GeneID" id="18819328"/>
<evidence type="ECO:0008006" key="10">
    <source>
        <dbReference type="Google" id="ProtNLM"/>
    </source>
</evidence>
<evidence type="ECO:0000256" key="4">
    <source>
        <dbReference type="ARBA" id="ARBA00022833"/>
    </source>
</evidence>
<feature type="compositionally biased region" description="Polar residues" evidence="6">
    <location>
        <begin position="141"/>
        <end position="162"/>
    </location>
</feature>
<proteinExistence type="predicted"/>
<dbReference type="Pfam" id="PF08600">
    <property type="entry name" value="NuBaID_C"/>
    <property type="match status" value="1"/>
</dbReference>
<dbReference type="GO" id="GO:0005634">
    <property type="term" value="C:nucleus"/>
    <property type="evidence" value="ECO:0007669"/>
    <property type="project" value="UniProtKB-SubCell"/>
</dbReference>
<reference evidence="9" key="1">
    <citation type="submission" date="2011-04" db="EMBL/GenBank/DDBJ databases">
        <title>Evolution of plant cell wall degrading machinery underlies the functional diversity of forest fungi.</title>
        <authorList>
            <consortium name="US DOE Joint Genome Institute (JGI-PGF)"/>
            <person name="Eastwood D.C."/>
            <person name="Floudas D."/>
            <person name="Binder M."/>
            <person name="Majcherczyk A."/>
            <person name="Schneider P."/>
            <person name="Aerts A."/>
            <person name="Asiegbu F.O."/>
            <person name="Baker S.E."/>
            <person name="Barry K."/>
            <person name="Bendiksby M."/>
            <person name="Blumentritt M."/>
            <person name="Coutinho P.M."/>
            <person name="Cullen D."/>
            <person name="Cullen D."/>
            <person name="Gathman A."/>
            <person name="Goodell B."/>
            <person name="Henrissat B."/>
            <person name="Ihrmark K."/>
            <person name="Kauserud H."/>
            <person name="Kohler A."/>
            <person name="LaButti K."/>
            <person name="Lapidus A."/>
            <person name="Lavin J.L."/>
            <person name="Lee Y.-H."/>
            <person name="Lindquist E."/>
            <person name="Lilly W."/>
            <person name="Lucas S."/>
            <person name="Morin E."/>
            <person name="Murat C."/>
            <person name="Oguiza J.A."/>
            <person name="Park J."/>
            <person name="Pisabarro A.G."/>
            <person name="Riley R."/>
            <person name="Rosling A."/>
            <person name="Salamov A."/>
            <person name="Schmidt O."/>
            <person name="Schmutz J."/>
            <person name="Skrede I."/>
            <person name="Stenlid J."/>
            <person name="Wiebenga A."/>
            <person name="Xie X."/>
            <person name="Kues U."/>
            <person name="Hibbett D.S."/>
            <person name="Hoffmeister D."/>
            <person name="Hogberg N."/>
            <person name="Martin F."/>
            <person name="Grigoriev I.V."/>
            <person name="Watkinson S.C."/>
        </authorList>
    </citation>
    <scope>NUCLEOTIDE SEQUENCE</scope>
    <source>
        <strain evidence="9">S7.9</strain>
    </source>
</reference>
<dbReference type="RefSeq" id="XP_007318542.1">
    <property type="nucleotide sequence ID" value="XM_007318480.1"/>
</dbReference>
<evidence type="ECO:0000256" key="2">
    <source>
        <dbReference type="ARBA" id="ARBA00022723"/>
    </source>
</evidence>
<evidence type="ECO:0000256" key="6">
    <source>
        <dbReference type="SAM" id="MobiDB-lite"/>
    </source>
</evidence>
<keyword evidence="4" id="KW-0862">Zinc</keyword>
<feature type="region of interest" description="Disordered" evidence="6">
    <location>
        <begin position="141"/>
        <end position="193"/>
    </location>
</feature>
<feature type="domain" description="NuBaID C-terminal" evidence="8">
    <location>
        <begin position="194"/>
        <end position="255"/>
    </location>
</feature>
<accession>F8NX48</accession>
<dbReference type="KEGG" id="sla:SERLADRAFT_467971"/>
<evidence type="ECO:0000259" key="7">
    <source>
        <dbReference type="Pfam" id="PF07967"/>
    </source>
</evidence>
<evidence type="ECO:0000259" key="8">
    <source>
        <dbReference type="Pfam" id="PF08600"/>
    </source>
</evidence>
<feature type="compositionally biased region" description="Polar residues" evidence="6">
    <location>
        <begin position="182"/>
        <end position="193"/>
    </location>
</feature>
<evidence type="ECO:0000256" key="3">
    <source>
        <dbReference type="ARBA" id="ARBA00022771"/>
    </source>
</evidence>
<evidence type="ECO:0000313" key="9">
    <source>
        <dbReference type="EMBL" id="EGO24523.1"/>
    </source>
</evidence>
<dbReference type="AlphaFoldDB" id="F8NX48"/>
<organism>
    <name type="scientific">Serpula lacrymans var. lacrymans (strain S7.9)</name>
    <name type="common">Dry rot fungus</name>
    <dbReference type="NCBI Taxonomy" id="578457"/>
    <lineage>
        <taxon>Eukaryota</taxon>
        <taxon>Fungi</taxon>
        <taxon>Dikarya</taxon>
        <taxon>Basidiomycota</taxon>
        <taxon>Agaricomycotina</taxon>
        <taxon>Agaricomycetes</taxon>
        <taxon>Agaricomycetidae</taxon>
        <taxon>Boletales</taxon>
        <taxon>Coniophorineae</taxon>
        <taxon>Serpulaceae</taxon>
        <taxon>Serpula</taxon>
    </lineage>
</organism>
<evidence type="ECO:0000256" key="1">
    <source>
        <dbReference type="ARBA" id="ARBA00004123"/>
    </source>
</evidence>